<accession>A0A6J7E2S6</accession>
<dbReference type="SUPFAM" id="SSF51735">
    <property type="entry name" value="NAD(P)-binding Rossmann-fold domains"/>
    <property type="match status" value="1"/>
</dbReference>
<dbReference type="InterPro" id="IPR002347">
    <property type="entry name" value="SDR_fam"/>
</dbReference>
<dbReference type="InterPro" id="IPR050259">
    <property type="entry name" value="SDR"/>
</dbReference>
<sequence>MRRLEGKVAIITGGAQGIGEGCAHRMAAEGAKVVIADRQEDTGVAAAIEAAGGVASHYVMDVRLREDWNALVADTVERHGGVDLLGNVAGVVNTISPDTVVGLTDEGWDYVIDTDLKGVWLGMQAVIPQMQQRGGGRIVNISSLSALRANLENLAAYCAAKRGVIGLSQQAALTYAPDNILINSICPGTTDTPILQDIGDEAREMCANAHMIKRLGQPRDIAAMMATCFSEDGDFLTGQTISVDGGWVVNGRNF</sequence>
<dbReference type="InterPro" id="IPR020904">
    <property type="entry name" value="Sc_DH/Rdtase_CS"/>
</dbReference>
<dbReference type="InterPro" id="IPR036291">
    <property type="entry name" value="NAD(P)-bd_dom_sf"/>
</dbReference>
<comment type="similarity">
    <text evidence="1">Belongs to the short-chain dehydrogenases/reductases (SDR) family.</text>
</comment>
<dbReference type="FunFam" id="3.40.50.720:FF:000084">
    <property type="entry name" value="Short-chain dehydrogenase reductase"/>
    <property type="match status" value="1"/>
</dbReference>
<dbReference type="Gene3D" id="3.40.50.720">
    <property type="entry name" value="NAD(P)-binding Rossmann-like Domain"/>
    <property type="match status" value="1"/>
</dbReference>
<dbReference type="CDD" id="cd05233">
    <property type="entry name" value="SDR_c"/>
    <property type="match status" value="1"/>
</dbReference>
<dbReference type="Pfam" id="PF13561">
    <property type="entry name" value="adh_short_C2"/>
    <property type="match status" value="1"/>
</dbReference>
<evidence type="ECO:0000256" key="1">
    <source>
        <dbReference type="ARBA" id="ARBA00006484"/>
    </source>
</evidence>
<name>A0A6J7E2S6_9ZZZZ</name>
<dbReference type="EMBL" id="CAFBLQ010000087">
    <property type="protein sequence ID" value="CAB4874053.1"/>
    <property type="molecule type" value="Genomic_DNA"/>
</dbReference>
<evidence type="ECO:0000313" key="2">
    <source>
        <dbReference type="EMBL" id="CAB4874053.1"/>
    </source>
</evidence>
<dbReference type="PANTHER" id="PTHR42879">
    <property type="entry name" value="3-OXOACYL-(ACYL-CARRIER-PROTEIN) REDUCTASE"/>
    <property type="match status" value="1"/>
</dbReference>
<reference evidence="2" key="1">
    <citation type="submission" date="2020-05" db="EMBL/GenBank/DDBJ databases">
        <authorList>
            <person name="Chiriac C."/>
            <person name="Salcher M."/>
            <person name="Ghai R."/>
            <person name="Kavagutti S V."/>
        </authorList>
    </citation>
    <scope>NUCLEOTIDE SEQUENCE</scope>
</reference>
<dbReference type="PRINTS" id="PR00081">
    <property type="entry name" value="GDHRDH"/>
</dbReference>
<protein>
    <submittedName>
        <fullName evidence="2">Unannotated protein</fullName>
    </submittedName>
</protein>
<dbReference type="PANTHER" id="PTHR42879:SF2">
    <property type="entry name" value="3-OXOACYL-[ACYL-CARRIER-PROTEIN] REDUCTASE FABG"/>
    <property type="match status" value="1"/>
</dbReference>
<dbReference type="AlphaFoldDB" id="A0A6J7E2S6"/>
<dbReference type="GO" id="GO:0032787">
    <property type="term" value="P:monocarboxylic acid metabolic process"/>
    <property type="evidence" value="ECO:0007669"/>
    <property type="project" value="UniProtKB-ARBA"/>
</dbReference>
<dbReference type="PROSITE" id="PS00061">
    <property type="entry name" value="ADH_SHORT"/>
    <property type="match status" value="1"/>
</dbReference>
<proteinExistence type="inferred from homology"/>
<dbReference type="PRINTS" id="PR00080">
    <property type="entry name" value="SDRFAMILY"/>
</dbReference>
<gene>
    <name evidence="2" type="ORF">UFOPK3423_00902</name>
</gene>
<organism evidence="2">
    <name type="scientific">freshwater metagenome</name>
    <dbReference type="NCBI Taxonomy" id="449393"/>
    <lineage>
        <taxon>unclassified sequences</taxon>
        <taxon>metagenomes</taxon>
        <taxon>ecological metagenomes</taxon>
    </lineage>
</organism>